<accession>A0A5B8S2B3</accession>
<reference evidence="3 4" key="1">
    <citation type="journal article" date="2013" name="J. Microbiol. Biotechnol.">
        <title>Novosphingobium ginsenosidimutans sp. nov., with the ability to convert ginsenoside.</title>
        <authorList>
            <person name="Kim J.K."/>
            <person name="He D."/>
            <person name="Liu Q.M."/>
            <person name="Park H.Y."/>
            <person name="Jung M.S."/>
            <person name="Yoon M.H."/>
            <person name="Kim S.C."/>
            <person name="Im W.T."/>
        </authorList>
    </citation>
    <scope>NUCLEOTIDE SEQUENCE [LARGE SCALE GENOMIC DNA]</scope>
    <source>
        <strain evidence="3 4">FW-6</strain>
    </source>
</reference>
<keyword evidence="2" id="KW-0732">Signal</keyword>
<protein>
    <submittedName>
        <fullName evidence="3">Uncharacterized protein</fullName>
    </submittedName>
</protein>
<dbReference type="AlphaFoldDB" id="A0A5B8S2B3"/>
<evidence type="ECO:0000313" key="4">
    <source>
        <dbReference type="Proteomes" id="UP000321172"/>
    </source>
</evidence>
<evidence type="ECO:0000256" key="1">
    <source>
        <dbReference type="SAM" id="Phobius"/>
    </source>
</evidence>
<evidence type="ECO:0000313" key="3">
    <source>
        <dbReference type="EMBL" id="QEA14857.1"/>
    </source>
</evidence>
<dbReference type="KEGG" id="ngf:FRF71_01210"/>
<dbReference type="EMBL" id="CP042345">
    <property type="protein sequence ID" value="QEA14857.1"/>
    <property type="molecule type" value="Genomic_DNA"/>
</dbReference>
<feature type="transmembrane region" description="Helical" evidence="1">
    <location>
        <begin position="39"/>
        <end position="61"/>
    </location>
</feature>
<feature type="chain" id="PRO_5022758234" evidence="2">
    <location>
        <begin position="24"/>
        <end position="185"/>
    </location>
</feature>
<gene>
    <name evidence="3" type="ORF">FRF71_01210</name>
</gene>
<keyword evidence="1" id="KW-1133">Transmembrane helix</keyword>
<evidence type="ECO:0000256" key="2">
    <source>
        <dbReference type="SAM" id="SignalP"/>
    </source>
</evidence>
<name>A0A5B8S2B3_9SPHN</name>
<dbReference type="RefSeq" id="WP_147088838.1">
    <property type="nucleotide sequence ID" value="NZ_BAABJD010000002.1"/>
</dbReference>
<feature type="signal peptide" evidence="2">
    <location>
        <begin position="1"/>
        <end position="23"/>
    </location>
</feature>
<organism evidence="3 4">
    <name type="scientific">Novosphingobium ginsenosidimutans</name>
    <dbReference type="NCBI Taxonomy" id="1176536"/>
    <lineage>
        <taxon>Bacteria</taxon>
        <taxon>Pseudomonadati</taxon>
        <taxon>Pseudomonadota</taxon>
        <taxon>Alphaproteobacteria</taxon>
        <taxon>Sphingomonadales</taxon>
        <taxon>Sphingomonadaceae</taxon>
        <taxon>Novosphingobium</taxon>
    </lineage>
</organism>
<keyword evidence="1" id="KW-0812">Transmembrane</keyword>
<keyword evidence="1" id="KW-0472">Membrane</keyword>
<sequence length="185" mass="19664">MDRKVLAAVCLSAAIAAAYLAVASTNTAMITKLRTGSTFTIVYVVGAVLSGFIGYSFASLFELRLLKRLVMVGSMALGLYACGNISRGLLISRLFQQDLTRGEEALPVTQLRGKTLGLRSPHTGTVFYLPTTIVASPGLAQFALAGKCGKVKVEENAAGDKRIAADNRPLSIYDVVHCPGKLRAR</sequence>
<keyword evidence="4" id="KW-1185">Reference proteome</keyword>
<dbReference type="Proteomes" id="UP000321172">
    <property type="component" value="Chromosome"/>
</dbReference>
<proteinExistence type="predicted"/>